<accession>A0A0A9CF87</accession>
<sequence length="29" mass="3582">MFKTTSRPVFGKKASEECWFYRCSILYRF</sequence>
<proteinExistence type="predicted"/>
<dbReference type="EMBL" id="GBRH01227743">
    <property type="protein sequence ID" value="JAD70152.1"/>
    <property type="molecule type" value="Transcribed_RNA"/>
</dbReference>
<reference evidence="1" key="1">
    <citation type="submission" date="2014-09" db="EMBL/GenBank/DDBJ databases">
        <authorList>
            <person name="Magalhaes I.L.F."/>
            <person name="Oliveira U."/>
            <person name="Santos F.R."/>
            <person name="Vidigal T.H.D.A."/>
            <person name="Brescovit A.D."/>
            <person name="Santos A.J."/>
        </authorList>
    </citation>
    <scope>NUCLEOTIDE SEQUENCE</scope>
    <source>
        <tissue evidence="1">Shoot tissue taken approximately 20 cm above the soil surface</tissue>
    </source>
</reference>
<dbReference type="AlphaFoldDB" id="A0A0A9CF87"/>
<protein>
    <submittedName>
        <fullName evidence="1">Uncharacterized protein</fullName>
    </submittedName>
</protein>
<evidence type="ECO:0000313" key="1">
    <source>
        <dbReference type="EMBL" id="JAD70152.1"/>
    </source>
</evidence>
<organism evidence="1">
    <name type="scientific">Arundo donax</name>
    <name type="common">Giant reed</name>
    <name type="synonym">Donax arundinaceus</name>
    <dbReference type="NCBI Taxonomy" id="35708"/>
    <lineage>
        <taxon>Eukaryota</taxon>
        <taxon>Viridiplantae</taxon>
        <taxon>Streptophyta</taxon>
        <taxon>Embryophyta</taxon>
        <taxon>Tracheophyta</taxon>
        <taxon>Spermatophyta</taxon>
        <taxon>Magnoliopsida</taxon>
        <taxon>Liliopsida</taxon>
        <taxon>Poales</taxon>
        <taxon>Poaceae</taxon>
        <taxon>PACMAD clade</taxon>
        <taxon>Arundinoideae</taxon>
        <taxon>Arundineae</taxon>
        <taxon>Arundo</taxon>
    </lineage>
</organism>
<reference evidence="1" key="2">
    <citation type="journal article" date="2015" name="Data Brief">
        <title>Shoot transcriptome of the giant reed, Arundo donax.</title>
        <authorList>
            <person name="Barrero R.A."/>
            <person name="Guerrero F.D."/>
            <person name="Moolhuijzen P."/>
            <person name="Goolsby J.A."/>
            <person name="Tidwell J."/>
            <person name="Bellgard S.E."/>
            <person name="Bellgard M.I."/>
        </authorList>
    </citation>
    <scope>NUCLEOTIDE SEQUENCE</scope>
    <source>
        <tissue evidence="1">Shoot tissue taken approximately 20 cm above the soil surface</tissue>
    </source>
</reference>
<name>A0A0A9CF87_ARUDO</name>